<evidence type="ECO:0000313" key="3">
    <source>
        <dbReference type="Proteomes" id="UP000663864"/>
    </source>
</evidence>
<dbReference type="Gene3D" id="3.30.420.10">
    <property type="entry name" value="Ribonuclease H-like superfamily/Ribonuclease H"/>
    <property type="match status" value="1"/>
</dbReference>
<dbReference type="InterPro" id="IPR041426">
    <property type="entry name" value="Mos1_HTH"/>
</dbReference>
<dbReference type="Pfam" id="PF17906">
    <property type="entry name" value="HTH_48"/>
    <property type="match status" value="1"/>
</dbReference>
<dbReference type="InterPro" id="IPR001888">
    <property type="entry name" value="Transposase_1"/>
</dbReference>
<accession>A0A815PP21</accession>
<dbReference type="InterPro" id="IPR036397">
    <property type="entry name" value="RNaseH_sf"/>
</dbReference>
<organism evidence="2 3">
    <name type="scientific">Rotaria sordida</name>
    <dbReference type="NCBI Taxonomy" id="392033"/>
    <lineage>
        <taxon>Eukaryota</taxon>
        <taxon>Metazoa</taxon>
        <taxon>Spiralia</taxon>
        <taxon>Gnathifera</taxon>
        <taxon>Rotifera</taxon>
        <taxon>Eurotatoria</taxon>
        <taxon>Bdelloidea</taxon>
        <taxon>Philodinida</taxon>
        <taxon>Philodinidae</taxon>
        <taxon>Rotaria</taxon>
    </lineage>
</organism>
<dbReference type="Pfam" id="PF01359">
    <property type="entry name" value="Transposase_1"/>
    <property type="match status" value="1"/>
</dbReference>
<dbReference type="GO" id="GO:0003676">
    <property type="term" value="F:nucleic acid binding"/>
    <property type="evidence" value="ECO:0007669"/>
    <property type="project" value="InterPro"/>
</dbReference>
<protein>
    <recommendedName>
        <fullName evidence="1">Mos1 transposase HTH domain-containing protein</fullName>
    </recommendedName>
</protein>
<evidence type="ECO:0000259" key="1">
    <source>
        <dbReference type="Pfam" id="PF17906"/>
    </source>
</evidence>
<dbReference type="PANTHER" id="PTHR46060:SF1">
    <property type="entry name" value="MARINER MOS1 TRANSPOSASE-LIKE PROTEIN"/>
    <property type="match status" value="1"/>
</dbReference>
<name>A0A815PP21_9BILA</name>
<reference evidence="2" key="1">
    <citation type="submission" date="2021-02" db="EMBL/GenBank/DDBJ databases">
        <authorList>
            <person name="Nowell W R."/>
        </authorList>
    </citation>
    <scope>NUCLEOTIDE SEQUENCE</scope>
</reference>
<gene>
    <name evidence="2" type="ORF">ZHD862_LOCUS35312</name>
</gene>
<proteinExistence type="predicted"/>
<comment type="caution">
    <text evidence="2">The sequence shown here is derived from an EMBL/GenBank/DDBJ whole genome shotgun (WGS) entry which is preliminary data.</text>
</comment>
<dbReference type="InterPro" id="IPR052709">
    <property type="entry name" value="Transposase-MT_Hybrid"/>
</dbReference>
<feature type="domain" description="Mos1 transposase HTH" evidence="1">
    <location>
        <begin position="3"/>
        <end position="51"/>
    </location>
</feature>
<sequence length="350" mass="41488">MNKENFRYYIKVRTELNIPASVIYDELYSVHGDQAPSYRTVRRWSQWFREGREEIEDEARPGRPITETTSENIEQVRLLIDDDLHITIEEVQEQAGLSRGTLQRIITDHLNLKKATARYIPKDLTDFQRAKRVRICKQNLAKFQEGTWRLCDIITGDESWFYHTQIGRKSSNAAWVRRGDPPPTVVRRDKFAPRTLFSIFFKSDGPVLIHPMEREQTIDHHYYINNCLRTLVDEIKRQRPSYGTSRIKIHHDNGRAHIHEDVSKYLESERLTIIPHPPNSPDLSPCDFWLFDLIKTNLSDQSASESLYDAVRDFMYSLNREEYKKTFEKWVQRIQLCIDNQGDYFEHLIK</sequence>
<dbReference type="AlphaFoldDB" id="A0A815PP21"/>
<evidence type="ECO:0000313" key="2">
    <source>
        <dbReference type="EMBL" id="CAF1452079.1"/>
    </source>
</evidence>
<dbReference type="EMBL" id="CAJNOT010004988">
    <property type="protein sequence ID" value="CAF1452079.1"/>
    <property type="molecule type" value="Genomic_DNA"/>
</dbReference>
<dbReference type="PANTHER" id="PTHR46060">
    <property type="entry name" value="MARINER MOS1 TRANSPOSASE-LIKE PROTEIN"/>
    <property type="match status" value="1"/>
</dbReference>
<dbReference type="Gene3D" id="1.10.10.1450">
    <property type="match status" value="1"/>
</dbReference>
<dbReference type="Proteomes" id="UP000663864">
    <property type="component" value="Unassembled WGS sequence"/>
</dbReference>